<organism evidence="9 10">
    <name type="scientific">Sediminitomix flava</name>
    <dbReference type="NCBI Taxonomy" id="379075"/>
    <lineage>
        <taxon>Bacteria</taxon>
        <taxon>Pseudomonadati</taxon>
        <taxon>Bacteroidota</taxon>
        <taxon>Cytophagia</taxon>
        <taxon>Cytophagales</taxon>
        <taxon>Flammeovirgaceae</taxon>
        <taxon>Sediminitomix</taxon>
    </lineage>
</organism>
<protein>
    <submittedName>
        <fullName evidence="9">AAA domain-containing protein</fullName>
    </submittedName>
</protein>
<name>A0A315Z5D4_SEDFL</name>
<feature type="domain" description="DNA2/NAM7 helicase-like C-terminal" evidence="8">
    <location>
        <begin position="1016"/>
        <end position="1184"/>
    </location>
</feature>
<dbReference type="InterPro" id="IPR050534">
    <property type="entry name" value="Coronavir_polyprotein_1ab"/>
</dbReference>
<dbReference type="InterPro" id="IPR027417">
    <property type="entry name" value="P-loop_NTPase"/>
</dbReference>
<gene>
    <name evidence="9" type="ORF">BC781_10619</name>
</gene>
<keyword evidence="4" id="KW-0347">Helicase</keyword>
<dbReference type="Pfam" id="PF13195">
    <property type="entry name" value="DUF4011"/>
    <property type="match status" value="1"/>
</dbReference>
<keyword evidence="3" id="KW-0378">Hydrolase</keyword>
<dbReference type="SUPFAM" id="SSF52540">
    <property type="entry name" value="P-loop containing nucleoside triphosphate hydrolases"/>
    <property type="match status" value="1"/>
</dbReference>
<dbReference type="Proteomes" id="UP000245535">
    <property type="component" value="Unassembled WGS sequence"/>
</dbReference>
<dbReference type="CDD" id="cd18808">
    <property type="entry name" value="SF1_C_Upf1"/>
    <property type="match status" value="1"/>
</dbReference>
<evidence type="ECO:0000256" key="1">
    <source>
        <dbReference type="ARBA" id="ARBA00007913"/>
    </source>
</evidence>
<dbReference type="GO" id="GO:0005524">
    <property type="term" value="F:ATP binding"/>
    <property type="evidence" value="ECO:0007669"/>
    <property type="project" value="UniProtKB-KW"/>
</dbReference>
<dbReference type="InterPro" id="IPR041677">
    <property type="entry name" value="DNA2/NAM7_AAA_11"/>
</dbReference>
<keyword evidence="5" id="KW-0067">ATP-binding</keyword>
<dbReference type="InterPro" id="IPR041679">
    <property type="entry name" value="DNA2/NAM7-like_C"/>
</dbReference>
<evidence type="ECO:0000256" key="2">
    <source>
        <dbReference type="ARBA" id="ARBA00022741"/>
    </source>
</evidence>
<evidence type="ECO:0000313" key="9">
    <source>
        <dbReference type="EMBL" id="PWJ39118.1"/>
    </source>
</evidence>
<accession>A0A315Z5D4</accession>
<dbReference type="Pfam" id="PF13086">
    <property type="entry name" value="AAA_11"/>
    <property type="match status" value="2"/>
</dbReference>
<feature type="coiled-coil region" evidence="6">
    <location>
        <begin position="841"/>
        <end position="868"/>
    </location>
</feature>
<evidence type="ECO:0000256" key="4">
    <source>
        <dbReference type="ARBA" id="ARBA00022806"/>
    </source>
</evidence>
<feature type="domain" description="DNA2/NAM7 helicase helicase" evidence="7">
    <location>
        <begin position="846"/>
        <end position="982"/>
    </location>
</feature>
<evidence type="ECO:0000256" key="3">
    <source>
        <dbReference type="ARBA" id="ARBA00022801"/>
    </source>
</evidence>
<keyword evidence="10" id="KW-1185">Reference proteome</keyword>
<evidence type="ECO:0000256" key="6">
    <source>
        <dbReference type="SAM" id="Coils"/>
    </source>
</evidence>
<dbReference type="RefSeq" id="WP_109620861.1">
    <property type="nucleotide sequence ID" value="NZ_QGDO01000006.1"/>
</dbReference>
<dbReference type="InterPro" id="IPR025103">
    <property type="entry name" value="DUF4011"/>
</dbReference>
<reference evidence="9 10" key="1">
    <citation type="submission" date="2018-03" db="EMBL/GenBank/DDBJ databases">
        <title>Genomic Encyclopedia of Archaeal and Bacterial Type Strains, Phase II (KMG-II): from individual species to whole genera.</title>
        <authorList>
            <person name="Goeker M."/>
        </authorList>
    </citation>
    <scope>NUCLEOTIDE SEQUENCE [LARGE SCALE GENOMIC DNA]</scope>
    <source>
        <strain evidence="9 10">DSM 28229</strain>
    </source>
</reference>
<comment type="caution">
    <text evidence="9">The sequence shown here is derived from an EMBL/GenBank/DDBJ whole genome shotgun (WGS) entry which is preliminary data.</text>
</comment>
<dbReference type="Pfam" id="PF13087">
    <property type="entry name" value="AAA_12"/>
    <property type="match status" value="1"/>
</dbReference>
<dbReference type="Gene3D" id="3.40.50.300">
    <property type="entry name" value="P-loop containing nucleotide triphosphate hydrolases"/>
    <property type="match status" value="3"/>
</dbReference>
<dbReference type="PANTHER" id="PTHR43788">
    <property type="entry name" value="DNA2/NAM7 HELICASE FAMILY MEMBER"/>
    <property type="match status" value="1"/>
</dbReference>
<sequence length="1325" mass="155224">MEHVLKTFQKRLTNLNSRNRTIFLGKLYKKQFLDIHALDHLLGKPSFFIIEQLLKSNKRFAISELIDNRDEDTNKVSQLLKGIYRTERLIYEERGAKDLYLGALFVEGKLKDGTIIRAPFIFFPVQLQIENGKWYLKRRENVAISFNKTFLLAYSHYNQVPLEKDLIDFDFDRMPTDPKLFLSELYQLLEESGLSIYFSQDILSTRLKTFSDKKKSDIDLIYKFGEVRLKPQAVLGLFPQADSYLMPDYEELLDDGNTRDLEDFFISAEELRNRPGVRETMVRKAQNEEELFTPFAIDASQERILKAVKSGHSLVVQGPPGSGKSQLICNMVADAIGKGKNVLVVCQKKAALDVVYDRLAQEQLSDFVAMISDHRNDRKQTYEKVKHQIDQLEHFQLENNSLDAIFLEREFLKVSREIDQIVEKLQEFKEALFNDNECGKSPKELYLSSNPYKRHIILNGLFDHFHFKNYENFRTKLSTYIDYAIVLEAEFYPWKDRISFKDFDTEDYIKLLEIVREIKPRQQQLSRALKDVLNVEFDLDDCVWLADRKPQVESWLAVLENPQDFALFRKLTASKVTVQELEKIRFRLEKAYGEEGVEATLPQEDLGKWQEILESTLNIFKSWDRRWRWKMFSKEKQAVYRLLEANQLEATEKDIRLLMQRIDNRMNLEHILSKLRKLHEAFDIPKTFELSVLTKCIDNYIEVVRGLELYRELRKALQFLDLNELSYSKIKEKIERAFELVGSIPHLKSHWMHWLGKNQMSRILTGAMPAEDFIEALQRDFDKLCAFDKMKADLYHFEEEVISALEDKLGFFHLEKTVTLFDNSIHLSWVKYLEAKYPILRAVSSGEIEQLEERLQKLTAQKQKLCGDIVLLHARERTYNDVQFNRLNNRVTYRDLYHQVNKKRHVWPLRKLISSFSHELQDLIPCWLASPEAVSALFPLEQYFDLVIFDEASQCYAEKGIPAIYRGKQVVIAGDSQQLQPFDLYRSRWEELDESEEVDFELEVESLLDLGTRYLSQFNLNGHYRSQSADLIAFSNKYFYSNMLQYVPSRQSSTKTSLAYIYLSEGIWEKQRNFLEAQEVVSQVKTLIEEGEKSIGVVTFNYQQQELIRDLLEDAKIALPTELFIKNIENVQGDERDFIIFSIGYAKNTRGTVQANFGTLNRLGGENRLNVAITRARKKICVVSSLLPHELHVDETKHEGPKLLKAYLEYVYDIANGNLKVNDIQLNHTTRYSKSLKDVLQQELEGKSFDLSLSYADLVPNDLESDKVILTDDNLFFDSISVKDAHVYQIDMLKTKGWSCKRFYTRNQWINPDNQRSLLSKFFSE</sequence>
<dbReference type="InterPro" id="IPR047187">
    <property type="entry name" value="SF1_C_Upf1"/>
</dbReference>
<dbReference type="PANTHER" id="PTHR43788:SF8">
    <property type="entry name" value="DNA-BINDING PROTEIN SMUBP-2"/>
    <property type="match status" value="1"/>
</dbReference>
<evidence type="ECO:0000259" key="7">
    <source>
        <dbReference type="Pfam" id="PF13086"/>
    </source>
</evidence>
<evidence type="ECO:0000259" key="8">
    <source>
        <dbReference type="Pfam" id="PF13087"/>
    </source>
</evidence>
<comment type="similarity">
    <text evidence="1">Belongs to the DNA2/NAM7 helicase family.</text>
</comment>
<keyword evidence="2" id="KW-0547">Nucleotide-binding</keyword>
<evidence type="ECO:0000313" key="10">
    <source>
        <dbReference type="Proteomes" id="UP000245535"/>
    </source>
</evidence>
<proteinExistence type="inferred from homology"/>
<dbReference type="OrthoDB" id="9757917at2"/>
<keyword evidence="6" id="KW-0175">Coiled coil</keyword>
<dbReference type="GO" id="GO:0043139">
    <property type="term" value="F:5'-3' DNA helicase activity"/>
    <property type="evidence" value="ECO:0007669"/>
    <property type="project" value="TreeGrafter"/>
</dbReference>
<dbReference type="EMBL" id="QGDO01000006">
    <property type="protein sequence ID" value="PWJ39118.1"/>
    <property type="molecule type" value="Genomic_DNA"/>
</dbReference>
<evidence type="ECO:0000256" key="5">
    <source>
        <dbReference type="ARBA" id="ARBA00022840"/>
    </source>
</evidence>
<dbReference type="GO" id="GO:0016787">
    <property type="term" value="F:hydrolase activity"/>
    <property type="evidence" value="ECO:0007669"/>
    <property type="project" value="UniProtKB-KW"/>
</dbReference>
<feature type="domain" description="DNA2/NAM7 helicase helicase" evidence="7">
    <location>
        <begin position="299"/>
        <end position="430"/>
    </location>
</feature>